<reference evidence="2" key="1">
    <citation type="submission" date="2006-10" db="EMBL/GenBank/DDBJ databases">
        <title>Complete sequence of Solibacter usitatus Ellin6076.</title>
        <authorList>
            <consortium name="US DOE Joint Genome Institute"/>
            <person name="Copeland A."/>
            <person name="Lucas S."/>
            <person name="Lapidus A."/>
            <person name="Barry K."/>
            <person name="Detter J.C."/>
            <person name="Glavina del Rio T."/>
            <person name="Hammon N."/>
            <person name="Israni S."/>
            <person name="Dalin E."/>
            <person name="Tice H."/>
            <person name="Pitluck S."/>
            <person name="Thompson L.S."/>
            <person name="Brettin T."/>
            <person name="Bruce D."/>
            <person name="Han C."/>
            <person name="Tapia R."/>
            <person name="Gilna P."/>
            <person name="Schmutz J."/>
            <person name="Larimer F."/>
            <person name="Land M."/>
            <person name="Hauser L."/>
            <person name="Kyrpides N."/>
            <person name="Mikhailova N."/>
            <person name="Janssen P.H."/>
            <person name="Kuske C.R."/>
            <person name="Richardson P."/>
        </authorList>
    </citation>
    <scope>NUCLEOTIDE SEQUENCE</scope>
    <source>
        <strain evidence="2">Ellin6076</strain>
    </source>
</reference>
<keyword evidence="1" id="KW-0812">Transmembrane</keyword>
<dbReference type="EMBL" id="CP000473">
    <property type="protein sequence ID" value="ABJ83817.1"/>
    <property type="molecule type" value="Genomic_DNA"/>
</dbReference>
<evidence type="ECO:0000256" key="1">
    <source>
        <dbReference type="SAM" id="Phobius"/>
    </source>
</evidence>
<keyword evidence="1" id="KW-1133">Transmembrane helix</keyword>
<dbReference type="AlphaFoldDB" id="Q023M3"/>
<protein>
    <submittedName>
        <fullName evidence="2">Lipopolysaccharide biosynthesis</fullName>
    </submittedName>
</protein>
<proteinExistence type="predicted"/>
<organism evidence="2">
    <name type="scientific">Solibacter usitatus (strain Ellin6076)</name>
    <dbReference type="NCBI Taxonomy" id="234267"/>
    <lineage>
        <taxon>Bacteria</taxon>
        <taxon>Pseudomonadati</taxon>
        <taxon>Acidobacteriota</taxon>
        <taxon>Terriglobia</taxon>
        <taxon>Bryobacterales</taxon>
        <taxon>Solibacteraceae</taxon>
        <taxon>Candidatus Solibacter</taxon>
    </lineage>
</organism>
<name>Q023M3_SOLUE</name>
<dbReference type="GO" id="GO:0005886">
    <property type="term" value="C:plasma membrane"/>
    <property type="evidence" value="ECO:0007669"/>
    <property type="project" value="TreeGrafter"/>
</dbReference>
<feature type="transmembrane region" description="Helical" evidence="1">
    <location>
        <begin position="381"/>
        <end position="398"/>
    </location>
</feature>
<dbReference type="InterPro" id="IPR050445">
    <property type="entry name" value="Bact_polysacc_biosynth/exp"/>
</dbReference>
<feature type="transmembrane region" description="Helical" evidence="1">
    <location>
        <begin position="53"/>
        <end position="73"/>
    </location>
</feature>
<dbReference type="STRING" id="234267.Acid_2831"/>
<accession>Q023M3</accession>
<feature type="transmembrane region" description="Helical" evidence="1">
    <location>
        <begin position="239"/>
        <end position="257"/>
    </location>
</feature>
<dbReference type="GO" id="GO:0004713">
    <property type="term" value="F:protein tyrosine kinase activity"/>
    <property type="evidence" value="ECO:0007669"/>
    <property type="project" value="TreeGrafter"/>
</dbReference>
<dbReference type="PANTHER" id="PTHR32309">
    <property type="entry name" value="TYROSINE-PROTEIN KINASE"/>
    <property type="match status" value="1"/>
</dbReference>
<feature type="transmembrane region" description="Helical" evidence="1">
    <location>
        <begin position="206"/>
        <end position="227"/>
    </location>
</feature>
<sequence length="410" mass="44472">MRRLMRWAARLYPAAWRARYGTELEVLVEDSGPSWAALFDLLRGASIMQVRGLGFWKIAAGFTVAGALISGAWSLTVPDQYISSAVLRIGEASRLRLLEQHAFSRGSLSGIIVQQGLYQRERARDPLEDIVEKMRNRDLRVTLVNDKFVVSFTSDNPEAARATVRAVVAALAEANVHVEGQRGANLEVLDPANLPAAPSEPHRGRIVGRGLLTGLGLGILCGALWSLVRGRRQWSWNRIGGFAAAGMVLGITIAAILPDEYISTAVLRAADGEKMEAALRAALSDASLNDVIERNQLYRSELRSGAMGQTIGKMRNTAIRVQTVTLPDAHTRAFTVSFRYTDRYRAQAVTRDLVARILGGMPAEVLDPPSMPEAPSSPNRVQIAVFGIVAGGLLGIAASRFRRQTAAPAV</sequence>
<keyword evidence="1" id="KW-0472">Membrane</keyword>
<gene>
    <name evidence="2" type="ordered locus">Acid_2831</name>
</gene>
<dbReference type="PANTHER" id="PTHR32309:SF13">
    <property type="entry name" value="FERRIC ENTEROBACTIN TRANSPORT PROTEIN FEPE"/>
    <property type="match status" value="1"/>
</dbReference>
<dbReference type="KEGG" id="sus:Acid_2831"/>
<dbReference type="OrthoDB" id="7411292at2"/>
<dbReference type="eggNOG" id="COG3206">
    <property type="taxonomic scope" value="Bacteria"/>
</dbReference>
<dbReference type="InParanoid" id="Q023M3"/>
<evidence type="ECO:0000313" key="2">
    <source>
        <dbReference type="EMBL" id="ABJ83817.1"/>
    </source>
</evidence>
<dbReference type="HOGENOM" id="CLU_586473_0_0_0"/>